<reference evidence="8" key="1">
    <citation type="submission" date="2023-03" db="EMBL/GenBank/DDBJ databases">
        <title>Complete genome of Cladonia borealis.</title>
        <authorList>
            <person name="Park H."/>
        </authorList>
    </citation>
    <scope>NUCLEOTIDE SEQUENCE</scope>
    <source>
        <strain evidence="8">ANT050790</strain>
    </source>
</reference>
<proteinExistence type="inferred from homology"/>
<dbReference type="PROSITE" id="PS00571">
    <property type="entry name" value="AMIDASES"/>
    <property type="match status" value="1"/>
</dbReference>
<feature type="active site" description="Acyl-ester intermediate" evidence="5">
    <location>
        <position position="230"/>
    </location>
</feature>
<name>A0AA39V9W4_9LECA</name>
<organism evidence="8 9">
    <name type="scientific">Cladonia borealis</name>
    <dbReference type="NCBI Taxonomy" id="184061"/>
    <lineage>
        <taxon>Eukaryota</taxon>
        <taxon>Fungi</taxon>
        <taxon>Dikarya</taxon>
        <taxon>Ascomycota</taxon>
        <taxon>Pezizomycotina</taxon>
        <taxon>Lecanoromycetes</taxon>
        <taxon>OSLEUM clade</taxon>
        <taxon>Lecanoromycetidae</taxon>
        <taxon>Lecanorales</taxon>
        <taxon>Lecanorineae</taxon>
        <taxon>Cladoniaceae</taxon>
        <taxon>Cladonia</taxon>
    </lineage>
</organism>
<dbReference type="Proteomes" id="UP001166286">
    <property type="component" value="Unassembled WGS sequence"/>
</dbReference>
<dbReference type="InterPro" id="IPR020556">
    <property type="entry name" value="Amidase_CS"/>
</dbReference>
<evidence type="ECO:0000259" key="7">
    <source>
        <dbReference type="Pfam" id="PF01425"/>
    </source>
</evidence>
<comment type="catalytic activity">
    <reaction evidence="1">
        <text>a monocarboxylic acid amide + H2O = a monocarboxylate + NH4(+)</text>
        <dbReference type="Rhea" id="RHEA:12020"/>
        <dbReference type="ChEBI" id="CHEBI:15377"/>
        <dbReference type="ChEBI" id="CHEBI:28938"/>
        <dbReference type="ChEBI" id="CHEBI:35757"/>
        <dbReference type="ChEBI" id="CHEBI:83628"/>
        <dbReference type="EC" id="3.5.1.4"/>
    </reaction>
</comment>
<evidence type="ECO:0000313" key="9">
    <source>
        <dbReference type="Proteomes" id="UP001166286"/>
    </source>
</evidence>
<evidence type="ECO:0000256" key="2">
    <source>
        <dbReference type="ARBA" id="ARBA00009199"/>
    </source>
</evidence>
<feature type="domain" description="Amidase" evidence="7">
    <location>
        <begin position="76"/>
        <end position="543"/>
    </location>
</feature>
<dbReference type="SUPFAM" id="SSF75304">
    <property type="entry name" value="Amidase signature (AS) enzymes"/>
    <property type="match status" value="1"/>
</dbReference>
<protein>
    <recommendedName>
        <fullName evidence="3">amidase</fullName>
        <ecNumber evidence="3">3.5.1.4</ecNumber>
    </recommendedName>
</protein>
<dbReference type="EC" id="3.5.1.4" evidence="3"/>
<feature type="active site" description="Charge relay system" evidence="5">
    <location>
        <position position="206"/>
    </location>
</feature>
<keyword evidence="4" id="KW-0378">Hydrolase</keyword>
<dbReference type="GO" id="GO:0004040">
    <property type="term" value="F:amidase activity"/>
    <property type="evidence" value="ECO:0007669"/>
    <property type="project" value="UniProtKB-EC"/>
</dbReference>
<dbReference type="PIRSF" id="PIRSF001221">
    <property type="entry name" value="Amidase_fungi"/>
    <property type="match status" value="1"/>
</dbReference>
<evidence type="ECO:0000256" key="1">
    <source>
        <dbReference type="ARBA" id="ARBA00001311"/>
    </source>
</evidence>
<feature type="binding site" evidence="6">
    <location>
        <position position="206"/>
    </location>
    <ligand>
        <name>substrate</name>
    </ligand>
</feature>
<dbReference type="InterPro" id="IPR023631">
    <property type="entry name" value="Amidase_dom"/>
</dbReference>
<dbReference type="EMBL" id="JAFEKC020000002">
    <property type="protein sequence ID" value="KAK0516690.1"/>
    <property type="molecule type" value="Genomic_DNA"/>
</dbReference>
<evidence type="ECO:0000256" key="4">
    <source>
        <dbReference type="ARBA" id="ARBA00022801"/>
    </source>
</evidence>
<keyword evidence="9" id="KW-1185">Reference proteome</keyword>
<feature type="binding site" evidence="6">
    <location>
        <begin position="227"/>
        <end position="230"/>
    </location>
    <ligand>
        <name>substrate</name>
    </ligand>
</feature>
<dbReference type="AlphaFoldDB" id="A0AA39V9W4"/>
<dbReference type="Pfam" id="PF01425">
    <property type="entry name" value="Amidase"/>
    <property type="match status" value="1"/>
</dbReference>
<evidence type="ECO:0000256" key="5">
    <source>
        <dbReference type="PIRSR" id="PIRSR001221-1"/>
    </source>
</evidence>
<feature type="binding site" evidence="6">
    <location>
        <position position="180"/>
    </location>
    <ligand>
        <name>substrate</name>
    </ligand>
</feature>
<feature type="active site" description="Charge relay system" evidence="5">
    <location>
        <position position="131"/>
    </location>
</feature>
<dbReference type="InterPro" id="IPR036928">
    <property type="entry name" value="AS_sf"/>
</dbReference>
<accession>A0AA39V9W4</accession>
<evidence type="ECO:0000313" key="8">
    <source>
        <dbReference type="EMBL" id="KAK0516690.1"/>
    </source>
</evidence>
<evidence type="ECO:0000256" key="6">
    <source>
        <dbReference type="PIRSR" id="PIRSR001221-2"/>
    </source>
</evidence>
<gene>
    <name evidence="8" type="ORF">JMJ35_001293</name>
</gene>
<dbReference type="PANTHER" id="PTHR46072:SF4">
    <property type="entry name" value="AMIDASE C550.07-RELATED"/>
    <property type="match status" value="1"/>
</dbReference>
<sequence length="562" mass="62315">MSKPSWQEVAQRAQDHRDASIRRVEPHIPPVPDQLPLDRTEIPKYILTTEEVVITQLPAEELTASVAEGKYTSTAVVNAYLRRAGLAQALTNCITELLPEKAKARSEFLDQYYKEHGKPIGPLHGLPISVKEHIGMKDLGLNAGFISWWDKKGTDDAHVLKILWNAGCVFYARTTQPQTLMHLETSSNLYGATTNPFNCYLTSGGSSGGEGALIGMRGSCLGLGSDIGGSIRSPAANCGVYGLRPSSYRIPVEGWSATMAGQEQVVPVLGPLSTSLEGIKLFMKTVIAAKPWLDEPSLIPMPWRDQESYFPAIAGGKKLKVAVLWDDGIVRPHPPVVRALREIVDKLKAIEGAEIVDWEPYDHDEAWKIVSSLYFCDGAQEETDAIDASGEPWRPLSKFIIKENPSVKKLTVADVWHWTSRREAYRSEYAKKWNATATRTSNTGIPEGKVDVILCPVGPGAAPPLDCARYWGYTSQWNILDYPALVFPVTKVDPAVDKIDQSYRPRNEKDEYNHQLWQSGPEKYTGAPVSLQLVGRRYEDEKVVEALEYIQGKIGLPFAKFV</sequence>
<evidence type="ECO:0000256" key="3">
    <source>
        <dbReference type="ARBA" id="ARBA00012922"/>
    </source>
</evidence>
<comment type="similarity">
    <text evidence="2">Belongs to the amidase family.</text>
</comment>
<dbReference type="Gene3D" id="3.90.1300.10">
    <property type="entry name" value="Amidase signature (AS) domain"/>
    <property type="match status" value="1"/>
</dbReference>
<comment type="caution">
    <text evidence="8">The sequence shown here is derived from an EMBL/GenBank/DDBJ whole genome shotgun (WGS) entry which is preliminary data.</text>
</comment>
<dbReference type="PANTHER" id="PTHR46072">
    <property type="entry name" value="AMIDASE-RELATED-RELATED"/>
    <property type="match status" value="1"/>
</dbReference>